<proteinExistence type="predicted"/>
<dbReference type="AlphaFoldDB" id="A0A1W2DQ86"/>
<dbReference type="OrthoDB" id="176845at2"/>
<dbReference type="InterPro" id="IPR001763">
    <property type="entry name" value="Rhodanese-like_dom"/>
</dbReference>
<dbReference type="STRING" id="937218.SAMN06297251_116102"/>
<sequence length="206" mass="22010">MKRPTPKSALAITASALLLLAGVIAGAGASLSPAHAAGAAGGAATTVAEPDGYRMDEYRAPVPATLQGGTVIDTAEAKRLHDEGVPFVDVLPRAPKPKGLPEGTVWRPKPRDDIPGSVWLVDTGYGELAPVMERYLFDGLAEVTGSDKTKPIVLYCQRDCWMSWNAAKRAIKDGYTAIHWYPDGTDGWAEAGYPLDRAEPKQRPDE</sequence>
<dbReference type="PROSITE" id="PS50206">
    <property type="entry name" value="RHODANESE_3"/>
    <property type="match status" value="1"/>
</dbReference>
<keyword evidence="4" id="KW-1185">Reference proteome</keyword>
<evidence type="ECO:0000313" key="4">
    <source>
        <dbReference type="Proteomes" id="UP000192656"/>
    </source>
</evidence>
<dbReference type="RefSeq" id="WP_084411543.1">
    <property type="nucleotide sequence ID" value="NZ_FWXR01000016.1"/>
</dbReference>
<dbReference type="Proteomes" id="UP000192656">
    <property type="component" value="Unassembled WGS sequence"/>
</dbReference>
<dbReference type="SUPFAM" id="SSF52821">
    <property type="entry name" value="Rhodanese/Cell cycle control phosphatase"/>
    <property type="match status" value="1"/>
</dbReference>
<dbReference type="InterPro" id="IPR036873">
    <property type="entry name" value="Rhodanese-like_dom_sf"/>
</dbReference>
<dbReference type="InterPro" id="IPR022376">
    <property type="entry name" value="PQQ_CXXCW"/>
</dbReference>
<feature type="chain" id="PRO_5012370906" evidence="1">
    <location>
        <begin position="37"/>
        <end position="206"/>
    </location>
</feature>
<evidence type="ECO:0000256" key="1">
    <source>
        <dbReference type="SAM" id="SignalP"/>
    </source>
</evidence>
<accession>A0A1W2DQ86</accession>
<organism evidence="3 4">
    <name type="scientific">Fulvimarina manganoxydans</name>
    <dbReference type="NCBI Taxonomy" id="937218"/>
    <lineage>
        <taxon>Bacteria</taxon>
        <taxon>Pseudomonadati</taxon>
        <taxon>Pseudomonadota</taxon>
        <taxon>Alphaproteobacteria</taxon>
        <taxon>Hyphomicrobiales</taxon>
        <taxon>Aurantimonadaceae</taxon>
        <taxon>Fulvimarina</taxon>
    </lineage>
</organism>
<dbReference type="Gene3D" id="3.40.250.10">
    <property type="entry name" value="Rhodanese-like domain"/>
    <property type="match status" value="1"/>
</dbReference>
<evidence type="ECO:0000259" key="2">
    <source>
        <dbReference type="PROSITE" id="PS50206"/>
    </source>
</evidence>
<reference evidence="3 4" key="1">
    <citation type="submission" date="2017-04" db="EMBL/GenBank/DDBJ databases">
        <authorList>
            <person name="Afonso C.L."/>
            <person name="Miller P.J."/>
            <person name="Scott M.A."/>
            <person name="Spackman E."/>
            <person name="Goraichik I."/>
            <person name="Dimitrov K.M."/>
            <person name="Suarez D.L."/>
            <person name="Swayne D.E."/>
        </authorList>
    </citation>
    <scope>NUCLEOTIDE SEQUENCE [LARGE SCALE GENOMIC DNA]</scope>
    <source>
        <strain evidence="3 4">CGMCC 1.10972</strain>
    </source>
</reference>
<feature type="domain" description="Rhodanese" evidence="2">
    <location>
        <begin position="147"/>
        <end position="197"/>
    </location>
</feature>
<keyword evidence="1" id="KW-0732">Signal</keyword>
<feature type="signal peptide" evidence="1">
    <location>
        <begin position="1"/>
        <end position="36"/>
    </location>
</feature>
<dbReference type="NCBIfam" id="TIGR03865">
    <property type="entry name" value="PQQ_CXXCW"/>
    <property type="match status" value="1"/>
</dbReference>
<protein>
    <submittedName>
        <fullName evidence="3">PQQ-dependent catabolism-associated CXXCW motif protein</fullName>
    </submittedName>
</protein>
<dbReference type="EMBL" id="FWXR01000016">
    <property type="protein sequence ID" value="SMC99248.1"/>
    <property type="molecule type" value="Genomic_DNA"/>
</dbReference>
<name>A0A1W2DQ86_9HYPH</name>
<dbReference type="Pfam" id="PF00581">
    <property type="entry name" value="Rhodanese"/>
    <property type="match status" value="1"/>
</dbReference>
<dbReference type="CDD" id="cd00158">
    <property type="entry name" value="RHOD"/>
    <property type="match status" value="1"/>
</dbReference>
<gene>
    <name evidence="3" type="ORF">SAMN06297251_116102</name>
</gene>
<evidence type="ECO:0000313" key="3">
    <source>
        <dbReference type="EMBL" id="SMC99248.1"/>
    </source>
</evidence>